<feature type="transmembrane region" description="Helical" evidence="6">
    <location>
        <begin position="441"/>
        <end position="466"/>
    </location>
</feature>
<feature type="transmembrane region" description="Helical" evidence="6">
    <location>
        <begin position="287"/>
        <end position="310"/>
    </location>
</feature>
<dbReference type="Ensembl" id="ENSPMAT00000001061.1">
    <property type="protein sequence ID" value="ENSPMAP00000001057.1"/>
    <property type="gene ID" value="ENSPMAG00000000944.1"/>
</dbReference>
<evidence type="ECO:0000256" key="3">
    <source>
        <dbReference type="ARBA" id="ARBA00022692"/>
    </source>
</evidence>
<dbReference type="InterPro" id="IPR049452">
    <property type="entry name" value="Anoctamin_TM"/>
</dbReference>
<protein>
    <recommendedName>
        <fullName evidence="6">Anoctamin</fullName>
    </recommendedName>
</protein>
<dbReference type="HOGENOM" id="CLU_006685_4_0_1"/>
<dbReference type="STRING" id="7757.ENSPMAP00000001057"/>
<evidence type="ECO:0000256" key="6">
    <source>
        <dbReference type="RuleBase" id="RU280814"/>
    </source>
</evidence>
<feature type="transmembrane region" description="Helical" evidence="6">
    <location>
        <begin position="338"/>
        <end position="362"/>
    </location>
</feature>
<feature type="transmembrane region" description="Helical" evidence="6">
    <location>
        <begin position="71"/>
        <end position="97"/>
    </location>
</feature>
<keyword evidence="5 6" id="KW-0472">Membrane</keyword>
<evidence type="ECO:0000256" key="2">
    <source>
        <dbReference type="ARBA" id="ARBA00009671"/>
    </source>
</evidence>
<dbReference type="AlphaFoldDB" id="S4R777"/>
<evidence type="ECO:0000256" key="1">
    <source>
        <dbReference type="ARBA" id="ARBA00004141"/>
    </source>
</evidence>
<evidence type="ECO:0000256" key="5">
    <source>
        <dbReference type="ARBA" id="ARBA00023136"/>
    </source>
</evidence>
<evidence type="ECO:0000256" key="4">
    <source>
        <dbReference type="ARBA" id="ARBA00022989"/>
    </source>
</evidence>
<dbReference type="GO" id="GO:0005229">
    <property type="term" value="F:intracellularly calcium-gated chloride channel activity"/>
    <property type="evidence" value="ECO:0007669"/>
    <property type="project" value="TreeGrafter"/>
</dbReference>
<comment type="similarity">
    <text evidence="2 6">Belongs to the anoctamin family.</text>
</comment>
<dbReference type="Pfam" id="PF04547">
    <property type="entry name" value="Anoctamin"/>
    <property type="match status" value="1"/>
</dbReference>
<dbReference type="PANTHER" id="PTHR12308">
    <property type="entry name" value="ANOCTAMIN"/>
    <property type="match status" value="1"/>
</dbReference>
<dbReference type="OMA" id="THREEPY"/>
<dbReference type="GeneTree" id="ENSGT00940000156257"/>
<comment type="caution">
    <text evidence="6">Lacks conserved residue(s) required for the propagation of feature annotation.</text>
</comment>
<sequence length="511" mass="60166">ISSASEATVFLEFWKRRKSELAYEWDLLDWEEEEEEIRPQFEAKYSQKERLNAISGKPEPYQSFHDKCSRLVVSASGIFLMICLVIVAVFGVVVYRVVMLSVFTTSELVFVRSYSQFFTAGTGVCINFVIIMLLNMIYEKVAVFLTNLEQCRTEAEWENSFTLKMFLFQFVNLNSSIFYVAFFLGRFTGHPGKYEKLFHIWRLEECHPSGCLIDLCMQMGIIMVLKQTWNNFMELGFPLLQNWWAKKKLQHEMETTEDDMALLPQWEQDYSLQQINTYGLFDEYLEMILQFGFTTIFVAAFPLAPLLALLNNIIEIRLDAYKFVTQWRRSLACRAKDIGVWYGILEGIGVVSVITNAFVIAVTSDFIPRLVYFYQYGPCARMRESERDCLEGYVNSSLSVFNPSTYCQIIKCYCIYRDYREAPSTHREEPYKFTLQFWHVLAARLAFIIVFEHLVYFIKLIIAYMIPDIPKGLKERMHREKFLVQEMVHEADLDALRKERKKTGRFFHEWP</sequence>
<name>S4R777_PETMA</name>
<accession>S4R777</accession>
<dbReference type="PANTHER" id="PTHR12308:SF28">
    <property type="entry name" value="ANOCTAMIN-4"/>
    <property type="match status" value="1"/>
</dbReference>
<dbReference type="GO" id="GO:0005886">
    <property type="term" value="C:plasma membrane"/>
    <property type="evidence" value="ECO:0007669"/>
    <property type="project" value="TreeGrafter"/>
</dbReference>
<reference evidence="8" key="1">
    <citation type="submission" date="2025-08" db="UniProtKB">
        <authorList>
            <consortium name="Ensembl"/>
        </authorList>
    </citation>
    <scope>IDENTIFICATION</scope>
</reference>
<proteinExistence type="inferred from homology"/>
<feature type="transmembrane region" description="Helical" evidence="6">
    <location>
        <begin position="117"/>
        <end position="138"/>
    </location>
</feature>
<evidence type="ECO:0000313" key="8">
    <source>
        <dbReference type="Ensembl" id="ENSPMAP00000001057.1"/>
    </source>
</evidence>
<feature type="transmembrane region" description="Helical" evidence="6">
    <location>
        <begin position="166"/>
        <end position="185"/>
    </location>
</feature>
<organism evidence="8">
    <name type="scientific">Petromyzon marinus</name>
    <name type="common">Sea lamprey</name>
    <dbReference type="NCBI Taxonomy" id="7757"/>
    <lineage>
        <taxon>Eukaryota</taxon>
        <taxon>Metazoa</taxon>
        <taxon>Chordata</taxon>
        <taxon>Craniata</taxon>
        <taxon>Vertebrata</taxon>
        <taxon>Cyclostomata</taxon>
        <taxon>Hyperoartia</taxon>
        <taxon>Petromyzontiformes</taxon>
        <taxon>Petromyzontidae</taxon>
        <taxon>Petromyzon</taxon>
    </lineage>
</organism>
<keyword evidence="3 6" id="KW-0812">Transmembrane</keyword>
<reference evidence="8" key="2">
    <citation type="submission" date="2025-09" db="UniProtKB">
        <authorList>
            <consortium name="Ensembl"/>
        </authorList>
    </citation>
    <scope>IDENTIFICATION</scope>
</reference>
<dbReference type="InterPro" id="IPR007632">
    <property type="entry name" value="Anoctamin"/>
</dbReference>
<feature type="domain" description="Anoctamin transmembrane" evidence="7">
    <location>
        <begin position="7"/>
        <end position="480"/>
    </location>
</feature>
<keyword evidence="4 6" id="KW-1133">Transmembrane helix</keyword>
<evidence type="ECO:0000259" key="7">
    <source>
        <dbReference type="Pfam" id="PF04547"/>
    </source>
</evidence>
<comment type="subcellular location">
    <subcellularLocation>
        <location evidence="1 6">Membrane</location>
        <topology evidence="1 6">Multi-pass membrane protein</topology>
    </subcellularLocation>
</comment>